<keyword evidence="1" id="KW-1133">Transmembrane helix</keyword>
<dbReference type="AlphaFoldDB" id="C7QK38"/>
<feature type="transmembrane region" description="Helical" evidence="1">
    <location>
        <begin position="70"/>
        <end position="91"/>
    </location>
</feature>
<gene>
    <name evidence="2" type="ordered locus">Caci_6258</name>
</gene>
<evidence type="ECO:0000313" key="3">
    <source>
        <dbReference type="Proteomes" id="UP000000851"/>
    </source>
</evidence>
<name>C7QK38_CATAD</name>
<keyword evidence="1" id="KW-0472">Membrane</keyword>
<keyword evidence="3" id="KW-1185">Reference proteome</keyword>
<dbReference type="EMBL" id="CP001700">
    <property type="protein sequence ID" value="ACU75112.1"/>
    <property type="molecule type" value="Genomic_DNA"/>
</dbReference>
<accession>C7QK38</accession>
<dbReference type="RefSeq" id="WP_015794841.1">
    <property type="nucleotide sequence ID" value="NC_013131.1"/>
</dbReference>
<organism evidence="2 3">
    <name type="scientific">Catenulispora acidiphila (strain DSM 44928 / JCM 14897 / NBRC 102108 / NRRL B-24433 / ID139908)</name>
    <dbReference type="NCBI Taxonomy" id="479433"/>
    <lineage>
        <taxon>Bacteria</taxon>
        <taxon>Bacillati</taxon>
        <taxon>Actinomycetota</taxon>
        <taxon>Actinomycetes</taxon>
        <taxon>Catenulisporales</taxon>
        <taxon>Catenulisporaceae</taxon>
        <taxon>Catenulispora</taxon>
    </lineage>
</organism>
<evidence type="ECO:0000313" key="2">
    <source>
        <dbReference type="EMBL" id="ACU75112.1"/>
    </source>
</evidence>
<dbReference type="KEGG" id="cai:Caci_6258"/>
<dbReference type="TCDB" id="2.A.116.1.5">
    <property type="family name" value="the peptidoglycolipid addressing protein (gap) family"/>
</dbReference>
<dbReference type="InterPro" id="IPR021315">
    <property type="entry name" value="Gap/Sap"/>
</dbReference>
<proteinExistence type="predicted"/>
<feature type="transmembrane region" description="Helical" evidence="1">
    <location>
        <begin position="111"/>
        <end position="132"/>
    </location>
</feature>
<dbReference type="InParanoid" id="C7QK38"/>
<evidence type="ECO:0000256" key="1">
    <source>
        <dbReference type="SAM" id="Phobius"/>
    </source>
</evidence>
<feature type="transmembrane region" description="Helical" evidence="1">
    <location>
        <begin position="6"/>
        <end position="26"/>
    </location>
</feature>
<dbReference type="OrthoDB" id="3696024at2"/>
<evidence type="ECO:0008006" key="4">
    <source>
        <dbReference type="Google" id="ProtNLM"/>
    </source>
</evidence>
<keyword evidence="1" id="KW-0812">Transmembrane</keyword>
<feature type="transmembrane region" description="Helical" evidence="1">
    <location>
        <begin position="144"/>
        <end position="170"/>
    </location>
</feature>
<feature type="transmembrane region" description="Helical" evidence="1">
    <location>
        <begin position="191"/>
        <end position="210"/>
    </location>
</feature>
<feature type="transmembrane region" description="Helical" evidence="1">
    <location>
        <begin position="33"/>
        <end position="58"/>
    </location>
</feature>
<dbReference type="Proteomes" id="UP000000851">
    <property type="component" value="Chromosome"/>
</dbReference>
<protein>
    <recommendedName>
        <fullName evidence="4">Sap, sulfolipid-1-addressing protein</fullName>
    </recommendedName>
</protein>
<sequence length="213" mass="22300">MLWEAVPTALAASFSPTTLVIVAGLLARERARLLSLTFLAAAASLTLLIGFLVVTVLAGTEFDDRQRHPTAPPVLDIVLGAAAVALAVVILRRTPRVKSKDKKPSLREPRLTTAVMLGLVVGTPSPMYLLALHSISQGKPTVGVGAFSVILIAAVVLLAAEVPILTYLIAPERTHSTLRAANIWLARNGRVIAAAAAAGVGCYFMIKGIVGLL</sequence>
<dbReference type="Pfam" id="PF11139">
    <property type="entry name" value="SfLAP"/>
    <property type="match status" value="1"/>
</dbReference>
<reference evidence="2 3" key="1">
    <citation type="journal article" date="2009" name="Stand. Genomic Sci.">
        <title>Complete genome sequence of Catenulispora acidiphila type strain (ID 139908).</title>
        <authorList>
            <person name="Copeland A."/>
            <person name="Lapidus A."/>
            <person name="Glavina Del Rio T."/>
            <person name="Nolan M."/>
            <person name="Lucas S."/>
            <person name="Chen F."/>
            <person name="Tice H."/>
            <person name="Cheng J.F."/>
            <person name="Bruce D."/>
            <person name="Goodwin L."/>
            <person name="Pitluck S."/>
            <person name="Mikhailova N."/>
            <person name="Pati A."/>
            <person name="Ivanova N."/>
            <person name="Mavromatis K."/>
            <person name="Chen A."/>
            <person name="Palaniappan K."/>
            <person name="Chain P."/>
            <person name="Land M."/>
            <person name="Hauser L."/>
            <person name="Chang Y.J."/>
            <person name="Jeffries C.D."/>
            <person name="Chertkov O."/>
            <person name="Brettin T."/>
            <person name="Detter J.C."/>
            <person name="Han C."/>
            <person name="Ali Z."/>
            <person name="Tindall B.J."/>
            <person name="Goker M."/>
            <person name="Bristow J."/>
            <person name="Eisen J.A."/>
            <person name="Markowitz V."/>
            <person name="Hugenholtz P."/>
            <person name="Kyrpides N.C."/>
            <person name="Klenk H.P."/>
        </authorList>
    </citation>
    <scope>NUCLEOTIDE SEQUENCE [LARGE SCALE GENOMIC DNA]</scope>
    <source>
        <strain evidence="3">DSM 44928 / JCM 14897 / NBRC 102108 / NRRL B-24433 / ID139908</strain>
    </source>
</reference>
<dbReference type="HOGENOM" id="CLU_1303063_0_0_11"/>